<reference evidence="2" key="1">
    <citation type="submission" date="2016-12" db="EMBL/GenBank/DDBJ databases">
        <title>The genomes of Aspergillus section Nigri reveals drivers in fungal speciation.</title>
        <authorList>
            <consortium name="DOE Joint Genome Institute"/>
            <person name="Vesth T.C."/>
            <person name="Nybo J."/>
            <person name="Theobald S."/>
            <person name="Brandl J."/>
            <person name="Frisvad J.C."/>
            <person name="Nielsen K.F."/>
            <person name="Lyhne E.K."/>
            <person name="Kogle M.E."/>
            <person name="Kuo A."/>
            <person name="Riley R."/>
            <person name="Clum A."/>
            <person name="Nolan M."/>
            <person name="Lipzen A."/>
            <person name="Salamov A."/>
            <person name="Henrissat B."/>
            <person name="Wiebenga A."/>
            <person name="De Vries R.P."/>
            <person name="Grigoriev I.V."/>
            <person name="Mortensen U.H."/>
            <person name="Andersen M.R."/>
            <person name="Baker S.E."/>
        </authorList>
    </citation>
    <scope>NUCLEOTIDE SEQUENCE [LARGE SCALE GENOMIC DNA]</scope>
    <source>
        <strain evidence="2">CBS 113365</strain>
    </source>
</reference>
<feature type="region of interest" description="Disordered" evidence="1">
    <location>
        <begin position="498"/>
        <end position="550"/>
    </location>
</feature>
<feature type="compositionally biased region" description="Polar residues" evidence="1">
    <location>
        <begin position="142"/>
        <end position="152"/>
    </location>
</feature>
<name>A0A319BGN9_ASPVC</name>
<sequence>MGGYLSVQSKEKRRRTNRLSKPPPNRATLASNSFRASRQTSRHTSGTSSPTECPACTAWQDPWTGTSISLKAPEPDVCTRRSQSLPSASYRPGEPWPTLSRARKCQSMVKEPDDFSLYSPVPTVPMPDSVMAGQVSRRSSRHNSFQATTLPSRPQPLMARPPRPRRAYSAHTPPQRAQSTMHHSTIEEATSSNTLFRVDSQGFSLIRRRSLLTRPGIATRRPPRDTARRLSSPVVQEPTMSLNYLNETSAFPRPLPSGYEDAAGSPSPVTRFRPATPNEFEYTHLGALKLGSLRVVNGSASPCPSDRTRLNRPNSPNPEPTSIHTHDTKPGQPQHNTHKVPYHMDQKPPLASEIVDEQSHNAEIVQDSGHEVDLTSFDLSNIQDYASESAIEQSRKAEIVRDSALEKVDLTSFDISNIQDFAPVPCNDTARAPKLQIPPTEVGNPDDHPASPFSFERSPATSTPYRLRGCETEDEGISVADEEKWFVRQLERSFRDHGHRELQHAHGTVDSGYSSAASVRSTRRSTDSRTSTHQPGVTRRFTFNGNSKDHGLLDARNSPELGYEPSVHRQSSLQSPWARPRVDSYGWPSHRWSMCHDLRPMPPKPRLRSSSFATPPEYRHTMPYSQYCHQLRSLDNTSPGLSVVSADAIPHQYPQWEHVGAFLASSEKSWKQPMTTVTEHDVQGSSSTMSTAWLPMPHIDALHVPVPESAKGLDTGRPVSGQFRGRTRSRSIESQRKRLTRHAKHPDLYKAASPTIFR</sequence>
<feature type="compositionally biased region" description="Polar residues" evidence="1">
    <location>
        <begin position="28"/>
        <end position="51"/>
    </location>
</feature>
<feature type="region of interest" description="Disordered" evidence="1">
    <location>
        <begin position="1"/>
        <end position="108"/>
    </location>
</feature>
<dbReference type="EMBL" id="KZ821618">
    <property type="protein sequence ID" value="PYH71381.1"/>
    <property type="molecule type" value="Genomic_DNA"/>
</dbReference>
<dbReference type="RefSeq" id="XP_025565175.1">
    <property type="nucleotide sequence ID" value="XM_025702040.1"/>
</dbReference>
<accession>A0A319BGN9</accession>
<dbReference type="Proteomes" id="UP000248405">
    <property type="component" value="Unassembled WGS sequence"/>
</dbReference>
<feature type="region of interest" description="Disordered" evidence="1">
    <location>
        <begin position="131"/>
        <end position="183"/>
    </location>
</feature>
<feature type="region of interest" description="Disordered" evidence="1">
    <location>
        <begin position="708"/>
        <end position="758"/>
    </location>
</feature>
<gene>
    <name evidence="2" type="ORF">BO88DRAFT_226521</name>
</gene>
<proteinExistence type="predicted"/>
<evidence type="ECO:0000313" key="2">
    <source>
        <dbReference type="EMBL" id="PYH71381.1"/>
    </source>
</evidence>
<organism evidence="2 3">
    <name type="scientific">Aspergillus vadensis (strain CBS 113365 / IMI 142717 / IBT 24658)</name>
    <dbReference type="NCBI Taxonomy" id="1448311"/>
    <lineage>
        <taxon>Eukaryota</taxon>
        <taxon>Fungi</taxon>
        <taxon>Dikarya</taxon>
        <taxon>Ascomycota</taxon>
        <taxon>Pezizomycotina</taxon>
        <taxon>Eurotiomycetes</taxon>
        <taxon>Eurotiomycetidae</taxon>
        <taxon>Eurotiales</taxon>
        <taxon>Aspergillaceae</taxon>
        <taxon>Aspergillus</taxon>
        <taxon>Aspergillus subgen. Circumdati</taxon>
    </lineage>
</organism>
<dbReference type="AlphaFoldDB" id="A0A319BGN9"/>
<dbReference type="OrthoDB" id="5341904at2759"/>
<evidence type="ECO:0000313" key="3">
    <source>
        <dbReference type="Proteomes" id="UP000248405"/>
    </source>
</evidence>
<protein>
    <submittedName>
        <fullName evidence="2">Uncharacterized protein</fullName>
    </submittedName>
</protein>
<keyword evidence="3" id="KW-1185">Reference proteome</keyword>
<feature type="region of interest" description="Disordered" evidence="1">
    <location>
        <begin position="439"/>
        <end position="467"/>
    </location>
</feature>
<evidence type="ECO:0000256" key="1">
    <source>
        <dbReference type="SAM" id="MobiDB-lite"/>
    </source>
</evidence>
<dbReference type="GeneID" id="37206632"/>
<feature type="region of interest" description="Disordered" evidence="1">
    <location>
        <begin position="299"/>
        <end position="337"/>
    </location>
</feature>